<name>A0A7R9QMH9_9ACAR</name>
<evidence type="ECO:0000256" key="1">
    <source>
        <dbReference type="SAM" id="MobiDB-lite"/>
    </source>
</evidence>
<feature type="non-terminal residue" evidence="2">
    <location>
        <position position="164"/>
    </location>
</feature>
<proteinExistence type="predicted"/>
<keyword evidence="3" id="KW-1185">Reference proteome</keyword>
<dbReference type="EMBL" id="CAJPVJ010004358">
    <property type="protein sequence ID" value="CAG2168525.1"/>
    <property type="molecule type" value="Genomic_DNA"/>
</dbReference>
<accession>A0A7R9QMH9</accession>
<sequence length="164" mass="18847">WKAVNEFLSLNCTFRDERGFQWLQENPQINFRNAQSIDIKMKSLSQVNTKLMAFTEHGDYCRIFRMTYTKPIQAQQDQPGATGPAHPTATPTYLSTKIFLPYKKSDTMSDIKQRLSDWVNQYLDKQQTQSANNGSSGSESPGIAKRWPRILSAETVEVFAKDFR</sequence>
<feature type="region of interest" description="Disordered" evidence="1">
    <location>
        <begin position="127"/>
        <end position="146"/>
    </location>
</feature>
<dbReference type="EMBL" id="OC919183">
    <property type="protein sequence ID" value="CAD7650847.1"/>
    <property type="molecule type" value="Genomic_DNA"/>
</dbReference>
<evidence type="ECO:0000313" key="3">
    <source>
        <dbReference type="Proteomes" id="UP000728032"/>
    </source>
</evidence>
<evidence type="ECO:0000313" key="2">
    <source>
        <dbReference type="EMBL" id="CAD7650847.1"/>
    </source>
</evidence>
<feature type="non-terminal residue" evidence="2">
    <location>
        <position position="1"/>
    </location>
</feature>
<dbReference type="OrthoDB" id="6504100at2759"/>
<feature type="compositionally biased region" description="Polar residues" evidence="1">
    <location>
        <begin position="127"/>
        <end position="139"/>
    </location>
</feature>
<dbReference type="Proteomes" id="UP000728032">
    <property type="component" value="Unassembled WGS sequence"/>
</dbReference>
<organism evidence="2">
    <name type="scientific">Oppiella nova</name>
    <dbReference type="NCBI Taxonomy" id="334625"/>
    <lineage>
        <taxon>Eukaryota</taxon>
        <taxon>Metazoa</taxon>
        <taxon>Ecdysozoa</taxon>
        <taxon>Arthropoda</taxon>
        <taxon>Chelicerata</taxon>
        <taxon>Arachnida</taxon>
        <taxon>Acari</taxon>
        <taxon>Acariformes</taxon>
        <taxon>Sarcoptiformes</taxon>
        <taxon>Oribatida</taxon>
        <taxon>Brachypylina</taxon>
        <taxon>Oppioidea</taxon>
        <taxon>Oppiidae</taxon>
        <taxon>Oppiella</taxon>
    </lineage>
</organism>
<protein>
    <submittedName>
        <fullName evidence="2">Uncharacterized protein</fullName>
    </submittedName>
</protein>
<reference evidence="2" key="1">
    <citation type="submission" date="2020-11" db="EMBL/GenBank/DDBJ databases">
        <authorList>
            <person name="Tran Van P."/>
        </authorList>
    </citation>
    <scope>NUCLEOTIDE SEQUENCE</scope>
</reference>
<gene>
    <name evidence="2" type="ORF">ONB1V03_LOCUS8013</name>
</gene>
<dbReference type="AlphaFoldDB" id="A0A7R9QMH9"/>